<reference evidence="1 2" key="1">
    <citation type="journal article" date="2006" name="Nature">
        <title>Global trends of whole-genome duplications revealed by the ciliate Paramecium tetraurelia.</title>
        <authorList>
            <consortium name="Genoscope"/>
            <person name="Aury J.-M."/>
            <person name="Jaillon O."/>
            <person name="Duret L."/>
            <person name="Noel B."/>
            <person name="Jubin C."/>
            <person name="Porcel B.M."/>
            <person name="Segurens B."/>
            <person name="Daubin V."/>
            <person name="Anthouard V."/>
            <person name="Aiach N."/>
            <person name="Arnaiz O."/>
            <person name="Billaut A."/>
            <person name="Beisson J."/>
            <person name="Blanc I."/>
            <person name="Bouhouche K."/>
            <person name="Camara F."/>
            <person name="Duharcourt S."/>
            <person name="Guigo R."/>
            <person name="Gogendeau D."/>
            <person name="Katinka M."/>
            <person name="Keller A.-M."/>
            <person name="Kissmehl R."/>
            <person name="Klotz C."/>
            <person name="Koll F."/>
            <person name="Le Moue A."/>
            <person name="Lepere C."/>
            <person name="Malinsky S."/>
            <person name="Nowacki M."/>
            <person name="Nowak J.K."/>
            <person name="Plattner H."/>
            <person name="Poulain J."/>
            <person name="Ruiz F."/>
            <person name="Serrano V."/>
            <person name="Zagulski M."/>
            <person name="Dessen P."/>
            <person name="Betermier M."/>
            <person name="Weissenbach J."/>
            <person name="Scarpelli C."/>
            <person name="Schachter V."/>
            <person name="Sperling L."/>
            <person name="Meyer E."/>
            <person name="Cohen J."/>
            <person name="Wincker P."/>
        </authorList>
    </citation>
    <scope>NUCLEOTIDE SEQUENCE [LARGE SCALE GENOMIC DNA]</scope>
    <source>
        <strain evidence="1 2">Stock d4-2</strain>
    </source>
</reference>
<organism evidence="1 2">
    <name type="scientific">Paramecium tetraurelia</name>
    <dbReference type="NCBI Taxonomy" id="5888"/>
    <lineage>
        <taxon>Eukaryota</taxon>
        <taxon>Sar</taxon>
        <taxon>Alveolata</taxon>
        <taxon>Ciliophora</taxon>
        <taxon>Intramacronucleata</taxon>
        <taxon>Oligohymenophorea</taxon>
        <taxon>Peniculida</taxon>
        <taxon>Parameciidae</taxon>
        <taxon>Paramecium</taxon>
    </lineage>
</organism>
<evidence type="ECO:0000313" key="1">
    <source>
        <dbReference type="EMBL" id="CAK83125.1"/>
    </source>
</evidence>
<dbReference type="KEGG" id="ptm:GSPATT00017469001"/>
<dbReference type="AlphaFoldDB" id="A0DJA8"/>
<dbReference type="OMA" id="YIMAELI"/>
<dbReference type="InParanoid" id="A0DJA8"/>
<gene>
    <name evidence="1" type="ORF">GSPATT00017469001</name>
</gene>
<dbReference type="EMBL" id="CT868463">
    <property type="protein sequence ID" value="CAK83125.1"/>
    <property type="molecule type" value="Genomic_DNA"/>
</dbReference>
<dbReference type="HOGENOM" id="CLU_1963839_0_0_1"/>
<dbReference type="Proteomes" id="UP000000600">
    <property type="component" value="Unassembled WGS sequence"/>
</dbReference>
<sequence length="128" mass="15110">MTRIKQKIVYVNILKDWLKIIKAYLMLSMTSDMIVYVSPYGKYRLVEIRVLDIQNLTQFYKVLRTRKGNERSYLHLQQDIVQRLGLARLSFGEKMILPLCARSFDRAEIFKHSCIASIDLALQRGRLQ</sequence>
<protein>
    <submittedName>
        <fullName evidence="1">Uncharacterized protein</fullName>
    </submittedName>
</protein>
<dbReference type="GeneID" id="5036334"/>
<evidence type="ECO:0000313" key="2">
    <source>
        <dbReference type="Proteomes" id="UP000000600"/>
    </source>
</evidence>
<accession>A0DJA8</accession>
<dbReference type="RefSeq" id="XP_001450522.1">
    <property type="nucleotide sequence ID" value="XM_001450485.1"/>
</dbReference>
<keyword evidence="2" id="KW-1185">Reference proteome</keyword>
<proteinExistence type="predicted"/>
<name>A0DJA8_PARTE</name>